<proteinExistence type="predicted"/>
<dbReference type="Pfam" id="PF14540">
    <property type="entry name" value="NTF-like"/>
    <property type="match status" value="1"/>
</dbReference>
<evidence type="ECO:0000259" key="2">
    <source>
        <dbReference type="Pfam" id="PF18576"/>
    </source>
</evidence>
<evidence type="ECO:0000313" key="4">
    <source>
        <dbReference type="EMBL" id="UVI31341.1"/>
    </source>
</evidence>
<dbReference type="InterPro" id="IPR043519">
    <property type="entry name" value="NT_sf"/>
</dbReference>
<dbReference type="Gene3D" id="1.10.10.10">
    <property type="entry name" value="Winged helix-like DNA-binding domain superfamily/Winged helix DNA-binding domain"/>
    <property type="match status" value="1"/>
</dbReference>
<reference evidence="4" key="1">
    <citation type="submission" date="2022-01" db="EMBL/GenBank/DDBJ databases">
        <title>Paenibacillus spongiae sp. nov., isolated from marine sponge.</title>
        <authorList>
            <person name="Li Z."/>
            <person name="Zhang M."/>
        </authorList>
    </citation>
    <scope>NUCLEOTIDE SEQUENCE</scope>
    <source>
        <strain evidence="4">PHS-Z3</strain>
    </source>
</reference>
<evidence type="ECO:0000313" key="5">
    <source>
        <dbReference type="Proteomes" id="UP001057877"/>
    </source>
</evidence>
<dbReference type="Proteomes" id="UP001057877">
    <property type="component" value="Chromosome"/>
</dbReference>
<dbReference type="RefSeq" id="WP_258387403.1">
    <property type="nucleotide sequence ID" value="NZ_CP091430.1"/>
</dbReference>
<dbReference type="EMBL" id="CP091430">
    <property type="protein sequence ID" value="UVI31341.1"/>
    <property type="molecule type" value="Genomic_DNA"/>
</dbReference>
<dbReference type="InterPro" id="IPR041143">
    <property type="entry name" value="YgxA_HTH"/>
</dbReference>
<keyword evidence="5" id="KW-1185">Reference proteome</keyword>
<dbReference type="Pfam" id="PF18576">
    <property type="entry name" value="HTH_52"/>
    <property type="match status" value="1"/>
</dbReference>
<organism evidence="4 5">
    <name type="scientific">Paenibacillus spongiae</name>
    <dbReference type="NCBI Taxonomy" id="2909671"/>
    <lineage>
        <taxon>Bacteria</taxon>
        <taxon>Bacillati</taxon>
        <taxon>Bacillota</taxon>
        <taxon>Bacilli</taxon>
        <taxon>Bacillales</taxon>
        <taxon>Paenibacillaceae</taxon>
        <taxon>Paenibacillus</taxon>
    </lineage>
</organism>
<dbReference type="Gene3D" id="3.30.460.10">
    <property type="entry name" value="Beta Polymerase, domain 2"/>
    <property type="match status" value="1"/>
</dbReference>
<dbReference type="InterPro" id="IPR029348">
    <property type="entry name" value="NTF-like"/>
</dbReference>
<gene>
    <name evidence="4" type="ORF">L1F29_05720</name>
</gene>
<feature type="domain" description="YgxA-like substrate binding" evidence="3">
    <location>
        <begin position="123"/>
        <end position="218"/>
    </location>
</feature>
<feature type="domain" description="Nucleotidyltransferase-like" evidence="1">
    <location>
        <begin position="1"/>
        <end position="118"/>
    </location>
</feature>
<name>A0ABY5SBL3_9BACL</name>
<dbReference type="Pfam" id="PF22339">
    <property type="entry name" value="YgxA-like_sub_bind"/>
    <property type="match status" value="1"/>
</dbReference>
<dbReference type="InterPro" id="IPR054515">
    <property type="entry name" value="YgxA-like_substrate-bd"/>
</dbReference>
<sequence>MEHIKAHFKEIFKQGEDIISLLAFANPDPNSPIVDGLDLFFLVVSSNYNHSQTIEHVRMEDVHVQIRRVTPANLEHWVSGGETRSSVLWLVQGEILLDRDNYLLHFRQRMEALPKDMRGQKQLSEFGCFVQTYLQAKQDLQDGNLLDAYSNTINALHHWANIVLVEAGVYPDLALWRQMRRFDPGIYKLYEELTISTETLEQRVELVMLACEFSFMSKMKSCCEYLFSILSSREEPWSIMELQCHPLLADLNNNLSLLIRKLVKRGYVREVAVIPFSGDADSLELRYRFETV</sequence>
<protein>
    <submittedName>
        <fullName evidence="4">Nucleotidyltransferase-like protein</fullName>
    </submittedName>
</protein>
<evidence type="ECO:0000259" key="1">
    <source>
        <dbReference type="Pfam" id="PF14540"/>
    </source>
</evidence>
<feature type="domain" description="YgxA-like helix-turn-helix" evidence="2">
    <location>
        <begin position="225"/>
        <end position="271"/>
    </location>
</feature>
<dbReference type="Gene3D" id="1.20.120.330">
    <property type="entry name" value="Nucleotidyltransferases domain 2"/>
    <property type="match status" value="1"/>
</dbReference>
<accession>A0ABY5SBL3</accession>
<evidence type="ECO:0000259" key="3">
    <source>
        <dbReference type="Pfam" id="PF22339"/>
    </source>
</evidence>
<dbReference type="InterPro" id="IPR036388">
    <property type="entry name" value="WH-like_DNA-bd_sf"/>
</dbReference>